<feature type="region of interest" description="Disordered" evidence="2">
    <location>
        <begin position="419"/>
        <end position="503"/>
    </location>
</feature>
<accession>A0A420Y6Y2</accession>
<name>A0A420Y6Y2_9PEZI</name>
<dbReference type="AlphaFoldDB" id="A0A420Y6Y2"/>
<dbReference type="OrthoDB" id="5236268at2759"/>
<evidence type="ECO:0000313" key="3">
    <source>
        <dbReference type="EMBL" id="RKU43632.1"/>
    </source>
</evidence>
<feature type="coiled-coil region" evidence="1">
    <location>
        <begin position="303"/>
        <end position="330"/>
    </location>
</feature>
<evidence type="ECO:0000256" key="1">
    <source>
        <dbReference type="SAM" id="Coils"/>
    </source>
</evidence>
<dbReference type="EMBL" id="QVQW01000040">
    <property type="protein sequence ID" value="RKU43632.1"/>
    <property type="molecule type" value="Genomic_DNA"/>
</dbReference>
<keyword evidence="1" id="KW-0175">Coiled coil</keyword>
<evidence type="ECO:0000256" key="2">
    <source>
        <dbReference type="SAM" id="MobiDB-lite"/>
    </source>
</evidence>
<gene>
    <name evidence="3" type="ORF">DL546_004051</name>
</gene>
<reference evidence="3 4" key="1">
    <citation type="submission" date="2018-08" db="EMBL/GenBank/DDBJ databases">
        <title>Draft genome of the lignicolous fungus Coniochaeta pulveracea.</title>
        <authorList>
            <person name="Borstlap C.J."/>
            <person name="De Witt R.N."/>
            <person name="Botha A."/>
            <person name="Volschenk H."/>
        </authorList>
    </citation>
    <scope>NUCLEOTIDE SEQUENCE [LARGE SCALE GENOMIC DNA]</scope>
    <source>
        <strain evidence="3 4">CAB683</strain>
    </source>
</reference>
<feature type="compositionally biased region" description="Low complexity" evidence="2">
    <location>
        <begin position="419"/>
        <end position="432"/>
    </location>
</feature>
<dbReference type="Proteomes" id="UP000275385">
    <property type="component" value="Unassembled WGS sequence"/>
</dbReference>
<comment type="caution">
    <text evidence="3">The sequence shown here is derived from an EMBL/GenBank/DDBJ whole genome shotgun (WGS) entry which is preliminary data.</text>
</comment>
<protein>
    <submittedName>
        <fullName evidence="3">Uncharacterized protein</fullName>
    </submittedName>
</protein>
<sequence length="503" mass="55832">MATSQHTSETIPARVIATYSDAELDKYLNDHRLGNGGPTIVNVEDPENLPESFIERLRDRAQGTTKSSQSRPIDLDELTARLLATTGSNTSLSPALRGRRLSSTPPPIPAEVPGREAYNKPRNSFPPFTRGSSEETIPPVPTHVHETQAYDDLVKDGGRPLYPNHLIDEFRLRSASYTKAAKKLLAEYAFVRPFQLHDDPKQQDALTTWIEYLAYACAVHYRHTCLVKKYQPGYDAAWKALVESKVLRPSETKENICTFDVGAKHDRETAMAVRAVKAAEAALEAVQKRQGSSRQQRPRPRVLATAQTRLDAARNDLESLRNRSHHLENFAHAVRTYRIAKTNTTKSNVKLRWILEQVPLVEAELKEAGAAQSVSHTGRSTKRKRKDAEGVTDVVTSKRLRKASRDGVTKAVPANETFTTRTSSTAPARALTVQDRSERPTRGPEAPKNLWKGPRRSRRLAGQAPEFGLDGKAVADAKPQVIPRSGKTRTAAVASRTELLPDD</sequence>
<proteinExistence type="predicted"/>
<evidence type="ECO:0000313" key="4">
    <source>
        <dbReference type="Proteomes" id="UP000275385"/>
    </source>
</evidence>
<keyword evidence="4" id="KW-1185">Reference proteome</keyword>
<organism evidence="3 4">
    <name type="scientific">Coniochaeta pulveracea</name>
    <dbReference type="NCBI Taxonomy" id="177199"/>
    <lineage>
        <taxon>Eukaryota</taxon>
        <taxon>Fungi</taxon>
        <taxon>Dikarya</taxon>
        <taxon>Ascomycota</taxon>
        <taxon>Pezizomycotina</taxon>
        <taxon>Sordariomycetes</taxon>
        <taxon>Sordariomycetidae</taxon>
        <taxon>Coniochaetales</taxon>
        <taxon>Coniochaetaceae</taxon>
        <taxon>Coniochaeta</taxon>
    </lineage>
</organism>
<dbReference type="STRING" id="177199.A0A420Y6Y2"/>
<feature type="region of interest" description="Disordered" evidence="2">
    <location>
        <begin position="86"/>
        <end position="140"/>
    </location>
</feature>
<feature type="region of interest" description="Disordered" evidence="2">
    <location>
        <begin position="372"/>
        <end position="392"/>
    </location>
</feature>